<dbReference type="Gene3D" id="3.40.50.1820">
    <property type="entry name" value="alpha/beta hydrolase"/>
    <property type="match status" value="1"/>
</dbReference>
<sequence>MSDFAPSGLLKNPHAQSILASTGLRKLRSYPRARAMLAASKTVILDCGNGHQLLGEYAAQPKRSKGLVTLIHGWEGSSQSTYMLSSGGALYQAGYDIFRLNLRDHGPSHHLNRELFNSARLDEVVGAIAAIHEIYPQPWQFLAGFSLGGNFALRVAAKATEADLDIKQTVAICPVVDPAKTMTALEQGWWVYEQYFVRKWQQSLRKKINLYPELGYQKSLFKLKTLRDMNSYFIPHHTPFSNVEDYFRAYSIAEEALSTLSSPAHIIAAQDDPIILAEDFARLANSEHLSIETKRYGGHCGFMKNYQLDSWLDGRLLELINLRRYPSGDPAKLHTLASD</sequence>
<dbReference type="Pfam" id="PF00561">
    <property type="entry name" value="Abhydrolase_1"/>
    <property type="match status" value="1"/>
</dbReference>
<protein>
    <submittedName>
        <fullName evidence="3">Alpha/beta fold hydrolase</fullName>
    </submittedName>
</protein>
<evidence type="ECO:0000256" key="1">
    <source>
        <dbReference type="ARBA" id="ARBA00010884"/>
    </source>
</evidence>
<gene>
    <name evidence="3" type="ORF">AB4876_11435</name>
</gene>
<dbReference type="SUPFAM" id="SSF53474">
    <property type="entry name" value="alpha/beta-Hydrolases"/>
    <property type="match status" value="1"/>
</dbReference>
<keyword evidence="4" id="KW-1185">Reference proteome</keyword>
<evidence type="ECO:0000313" key="3">
    <source>
        <dbReference type="EMBL" id="MEX1669525.1"/>
    </source>
</evidence>
<dbReference type="InterPro" id="IPR012020">
    <property type="entry name" value="ABHD4"/>
</dbReference>
<dbReference type="Proteomes" id="UP001557485">
    <property type="component" value="Unassembled WGS sequence"/>
</dbReference>
<dbReference type="PANTHER" id="PTHR10794">
    <property type="entry name" value="ABHYDROLASE DOMAIN-CONTAINING PROTEIN"/>
    <property type="match status" value="1"/>
</dbReference>
<dbReference type="PIRSF" id="PIRSF005211">
    <property type="entry name" value="Ab_hydro_YheT"/>
    <property type="match status" value="1"/>
</dbReference>
<dbReference type="EMBL" id="JBFRYA010000009">
    <property type="protein sequence ID" value="MEX1669525.1"/>
    <property type="molecule type" value="Genomic_DNA"/>
</dbReference>
<name>A0ABV3U6D4_9GAMM</name>
<dbReference type="InterPro" id="IPR000073">
    <property type="entry name" value="AB_hydrolase_1"/>
</dbReference>
<organism evidence="3 4">
    <name type="scientific">Zhongshania guokunii</name>
    <dbReference type="NCBI Taxonomy" id="641783"/>
    <lineage>
        <taxon>Bacteria</taxon>
        <taxon>Pseudomonadati</taxon>
        <taxon>Pseudomonadota</taxon>
        <taxon>Gammaproteobacteria</taxon>
        <taxon>Cellvibrionales</taxon>
        <taxon>Spongiibacteraceae</taxon>
        <taxon>Zhongshania</taxon>
    </lineage>
</organism>
<accession>A0ABV3U6D4</accession>
<comment type="similarity">
    <text evidence="1">Belongs to the AB hydrolase superfamily. AB hydrolase 4 family.</text>
</comment>
<dbReference type="InterPro" id="IPR029058">
    <property type="entry name" value="AB_hydrolase_fold"/>
</dbReference>
<reference evidence="3 4" key="1">
    <citation type="journal article" date="2011" name="Int. J. Syst. Evol. Microbiol.">
        <title>Zhongshania antarctica gen. nov., sp. nov. and Zhongshania guokunii sp. nov., gammaproteobacteria respectively isolated from coastal attached (fast) ice and surface seawater of the Antarctic.</title>
        <authorList>
            <person name="Li H.J."/>
            <person name="Zhang X.Y."/>
            <person name="Chen C.X."/>
            <person name="Zhang Y.J."/>
            <person name="Gao Z.M."/>
            <person name="Yu Y."/>
            <person name="Chen X.L."/>
            <person name="Chen B."/>
            <person name="Zhang Y.Z."/>
        </authorList>
    </citation>
    <scope>NUCLEOTIDE SEQUENCE [LARGE SCALE GENOMIC DNA]</scope>
    <source>
        <strain evidence="3 4">ZS6-22T</strain>
    </source>
</reference>
<dbReference type="InterPro" id="IPR050960">
    <property type="entry name" value="AB_hydrolase_4_sf"/>
</dbReference>
<comment type="caution">
    <text evidence="3">The sequence shown here is derived from an EMBL/GenBank/DDBJ whole genome shotgun (WGS) entry which is preliminary data.</text>
</comment>
<dbReference type="PANTHER" id="PTHR10794:SF63">
    <property type="entry name" value="ALPHA_BETA HYDROLASE 1, ISOFORM A"/>
    <property type="match status" value="1"/>
</dbReference>
<dbReference type="RefSeq" id="WP_301027862.1">
    <property type="nucleotide sequence ID" value="NZ_JBFRYA010000009.1"/>
</dbReference>
<evidence type="ECO:0000313" key="4">
    <source>
        <dbReference type="Proteomes" id="UP001557485"/>
    </source>
</evidence>
<feature type="domain" description="AB hydrolase-1" evidence="2">
    <location>
        <begin position="68"/>
        <end position="276"/>
    </location>
</feature>
<dbReference type="GO" id="GO:0016787">
    <property type="term" value="F:hydrolase activity"/>
    <property type="evidence" value="ECO:0007669"/>
    <property type="project" value="UniProtKB-KW"/>
</dbReference>
<evidence type="ECO:0000259" key="2">
    <source>
        <dbReference type="Pfam" id="PF00561"/>
    </source>
</evidence>
<keyword evidence="3" id="KW-0378">Hydrolase</keyword>
<proteinExistence type="inferred from homology"/>